<organism evidence="12 13">
    <name type="scientific">Ciona savignyi</name>
    <name type="common">Pacific transparent sea squirt</name>
    <dbReference type="NCBI Taxonomy" id="51511"/>
    <lineage>
        <taxon>Eukaryota</taxon>
        <taxon>Metazoa</taxon>
        <taxon>Chordata</taxon>
        <taxon>Tunicata</taxon>
        <taxon>Ascidiacea</taxon>
        <taxon>Phlebobranchia</taxon>
        <taxon>Cionidae</taxon>
        <taxon>Ciona</taxon>
    </lineage>
</organism>
<evidence type="ECO:0000256" key="4">
    <source>
        <dbReference type="ARBA" id="ARBA00022692"/>
    </source>
</evidence>
<evidence type="ECO:0000256" key="9">
    <source>
        <dbReference type="ARBA" id="ARBA00023180"/>
    </source>
</evidence>
<evidence type="ECO:0000256" key="10">
    <source>
        <dbReference type="SAM" id="Phobius"/>
    </source>
</evidence>
<feature type="transmembrane region" description="Helical" evidence="10">
    <location>
        <begin position="516"/>
        <end position="535"/>
    </location>
</feature>
<dbReference type="InterPro" id="IPR011678">
    <property type="entry name" value="EMC1_C"/>
</dbReference>
<evidence type="ECO:0000256" key="3">
    <source>
        <dbReference type="ARBA" id="ARBA00020824"/>
    </source>
</evidence>
<dbReference type="HOGENOM" id="CLU_005034_3_0_1"/>
<keyword evidence="13" id="KW-1185">Reference proteome</keyword>
<comment type="similarity">
    <text evidence="2">Belongs to the EMC1 family.</text>
</comment>
<evidence type="ECO:0000259" key="11">
    <source>
        <dbReference type="Pfam" id="PF07774"/>
    </source>
</evidence>
<dbReference type="PANTHER" id="PTHR21573">
    <property type="entry name" value="ER MEMBRANE PROTEIN COMPLEX SUBUNIT 1"/>
    <property type="match status" value="1"/>
</dbReference>
<dbReference type="InterPro" id="IPR026895">
    <property type="entry name" value="EMC1"/>
</dbReference>
<dbReference type="Pfam" id="PF07774">
    <property type="entry name" value="EMC1_C"/>
    <property type="match status" value="1"/>
</dbReference>
<keyword evidence="6" id="KW-0256">Endoplasmic reticulum</keyword>
<reference evidence="13" key="1">
    <citation type="submission" date="2003-08" db="EMBL/GenBank/DDBJ databases">
        <authorList>
            <person name="Birren B."/>
            <person name="Nusbaum C."/>
            <person name="Abebe A."/>
            <person name="Abouelleil A."/>
            <person name="Adekoya E."/>
            <person name="Ait-zahra M."/>
            <person name="Allen N."/>
            <person name="Allen T."/>
            <person name="An P."/>
            <person name="Anderson M."/>
            <person name="Anderson S."/>
            <person name="Arachchi H."/>
            <person name="Armbruster J."/>
            <person name="Bachantsang P."/>
            <person name="Baldwin J."/>
            <person name="Barry A."/>
            <person name="Bayul T."/>
            <person name="Blitshsteyn B."/>
            <person name="Bloom T."/>
            <person name="Blye J."/>
            <person name="Boguslavskiy L."/>
            <person name="Borowsky M."/>
            <person name="Boukhgalter B."/>
            <person name="Brunache A."/>
            <person name="Butler J."/>
            <person name="Calixte N."/>
            <person name="Calvo S."/>
            <person name="Camarata J."/>
            <person name="Campo K."/>
            <person name="Chang J."/>
            <person name="Cheshatsang Y."/>
            <person name="Citroen M."/>
            <person name="Collymore A."/>
            <person name="Considine T."/>
            <person name="Cook A."/>
            <person name="Cooke P."/>
            <person name="Corum B."/>
            <person name="Cuomo C."/>
            <person name="David R."/>
            <person name="Dawoe T."/>
            <person name="Degray S."/>
            <person name="Dodge S."/>
            <person name="Dooley K."/>
            <person name="Dorje P."/>
            <person name="Dorjee K."/>
            <person name="Dorris L."/>
            <person name="Duffey N."/>
            <person name="Dupes A."/>
            <person name="Elkins T."/>
            <person name="Engels R."/>
            <person name="Erickson J."/>
            <person name="Farina A."/>
            <person name="Faro S."/>
            <person name="Ferreira P."/>
            <person name="Fischer H."/>
            <person name="Fitzgerald M."/>
            <person name="Foley K."/>
            <person name="Gage D."/>
            <person name="Galagan J."/>
            <person name="Gearin G."/>
            <person name="Gnerre S."/>
            <person name="Gnirke A."/>
            <person name="Goyette A."/>
            <person name="Graham J."/>
            <person name="Grandbois E."/>
            <person name="Gyaltsen K."/>
            <person name="Hafez N."/>
            <person name="Hagopian D."/>
            <person name="Hagos B."/>
            <person name="Hall J."/>
            <person name="Hatcher B."/>
            <person name="Heller A."/>
            <person name="Higgins H."/>
            <person name="Honan T."/>
            <person name="Horn A."/>
            <person name="Houde N."/>
            <person name="Hughes L."/>
            <person name="Hulme W."/>
            <person name="Husby E."/>
            <person name="Iliev I."/>
            <person name="Jaffe D."/>
            <person name="Jones C."/>
            <person name="Kamal M."/>
            <person name="Kamat A."/>
            <person name="Kamvysselis M."/>
            <person name="Karlsson E."/>
            <person name="Kells C."/>
            <person name="Kieu A."/>
            <person name="Kisner P."/>
            <person name="Kodira C."/>
            <person name="Kulbokas E."/>
            <person name="Labutti K."/>
            <person name="Lama D."/>
            <person name="Landers T."/>
            <person name="Leger J."/>
            <person name="Levine S."/>
            <person name="Lewis D."/>
            <person name="Lewis T."/>
            <person name="Lindblad-toh K."/>
            <person name="Liu X."/>
            <person name="Lokyitsang T."/>
            <person name="Lokyitsang Y."/>
            <person name="Lucien O."/>
            <person name="Lui A."/>
            <person name="Ma L.J."/>
            <person name="Mabbitt R."/>
            <person name="Macdonald J."/>
            <person name="Maclean C."/>
            <person name="Major J."/>
            <person name="Manning J."/>
            <person name="Marabella R."/>
            <person name="Maru K."/>
            <person name="Matthews C."/>
            <person name="Mauceli E."/>
            <person name="Mccarthy M."/>
            <person name="Mcdonough S."/>
            <person name="Mcghee T."/>
            <person name="Meldrim J."/>
            <person name="Meneus L."/>
            <person name="Mesirov J."/>
            <person name="Mihalev A."/>
            <person name="Mihova T."/>
            <person name="Mikkelsen T."/>
            <person name="Mlenga V."/>
            <person name="Moru K."/>
            <person name="Mozes J."/>
            <person name="Mulrain L."/>
            <person name="Munson G."/>
            <person name="Naylor J."/>
            <person name="Newes C."/>
            <person name="Nguyen C."/>
            <person name="Nguyen N."/>
            <person name="Nguyen T."/>
            <person name="Nicol R."/>
            <person name="Nielsen C."/>
            <person name="Nizzari M."/>
            <person name="Norbu C."/>
            <person name="Norbu N."/>
            <person name="O'donnell P."/>
            <person name="Okoawo O."/>
            <person name="O'leary S."/>
            <person name="Omotosho B."/>
            <person name="O'neill K."/>
            <person name="Osman S."/>
            <person name="Parker S."/>
            <person name="Perrin D."/>
            <person name="Phunkhang P."/>
            <person name="Piqani B."/>
            <person name="Purcell S."/>
            <person name="Rachupka T."/>
            <person name="Ramasamy U."/>
            <person name="Rameau R."/>
            <person name="Ray V."/>
            <person name="Raymond C."/>
            <person name="Retta R."/>
            <person name="Richardson S."/>
            <person name="Rise C."/>
            <person name="Rodriguez J."/>
            <person name="Rogers J."/>
            <person name="Rogov P."/>
            <person name="Rutman M."/>
            <person name="Schupbach R."/>
            <person name="Seaman C."/>
            <person name="Settipalli S."/>
            <person name="Sharpe T."/>
            <person name="Sheridan J."/>
            <person name="Sherpa N."/>
            <person name="Shi J."/>
            <person name="Smirnov S."/>
            <person name="Smith C."/>
            <person name="Sougnez C."/>
            <person name="Spencer B."/>
            <person name="Stalker J."/>
            <person name="Stange-thomann N."/>
            <person name="Stavropoulos S."/>
            <person name="Stetson K."/>
            <person name="Stone C."/>
            <person name="Stone S."/>
            <person name="Stubbs M."/>
            <person name="Talamas J."/>
            <person name="Tchuinga P."/>
            <person name="Tenzing P."/>
            <person name="Tesfaye S."/>
            <person name="Theodore J."/>
            <person name="Thoulutsang Y."/>
            <person name="Topham K."/>
            <person name="Towey S."/>
            <person name="Tsamla T."/>
            <person name="Tsomo N."/>
            <person name="Vallee D."/>
            <person name="Vassiliev H."/>
            <person name="Venkataraman V."/>
            <person name="Vinson J."/>
            <person name="Vo A."/>
            <person name="Wade C."/>
            <person name="Wang S."/>
            <person name="Wangchuk T."/>
            <person name="Wangdi T."/>
            <person name="Whittaker C."/>
            <person name="Wilkinson J."/>
            <person name="Wu Y."/>
            <person name="Wyman D."/>
            <person name="Yadav S."/>
            <person name="Yang S."/>
            <person name="Yang X."/>
            <person name="Yeager S."/>
            <person name="Yee E."/>
            <person name="Young G."/>
            <person name="Zainoun J."/>
            <person name="Zembeck L."/>
            <person name="Zimmer A."/>
            <person name="Zody M."/>
            <person name="Lander E."/>
        </authorList>
    </citation>
    <scope>NUCLEOTIDE SEQUENCE [LARGE SCALE GENOMIC DNA]</scope>
</reference>
<dbReference type="GO" id="GO:0072546">
    <property type="term" value="C:EMC complex"/>
    <property type="evidence" value="ECO:0007669"/>
    <property type="project" value="InterPro"/>
</dbReference>
<evidence type="ECO:0000256" key="2">
    <source>
        <dbReference type="ARBA" id="ARBA00007904"/>
    </source>
</evidence>
<evidence type="ECO:0000256" key="6">
    <source>
        <dbReference type="ARBA" id="ARBA00022824"/>
    </source>
</evidence>
<dbReference type="Ensembl" id="ENSCSAVT00000018779.1">
    <property type="protein sequence ID" value="ENSCSAVP00000018577.1"/>
    <property type="gene ID" value="ENSCSAVG00000010914.1"/>
</dbReference>
<evidence type="ECO:0000256" key="5">
    <source>
        <dbReference type="ARBA" id="ARBA00022729"/>
    </source>
</evidence>
<evidence type="ECO:0000313" key="13">
    <source>
        <dbReference type="Proteomes" id="UP000007875"/>
    </source>
</evidence>
<evidence type="ECO:0000256" key="1">
    <source>
        <dbReference type="ARBA" id="ARBA00004115"/>
    </source>
</evidence>
<protein>
    <recommendedName>
        <fullName evidence="3">ER membrane protein complex subunit 1</fullName>
    </recommendedName>
</protein>
<keyword evidence="4 10" id="KW-0812">Transmembrane</keyword>
<dbReference type="Proteomes" id="UP000007875">
    <property type="component" value="Unassembled WGS sequence"/>
</dbReference>
<feature type="domain" description="ER membrane protein complex subunit 1 C-terminal" evidence="11">
    <location>
        <begin position="344"/>
        <end position="548"/>
    </location>
</feature>
<comment type="subcellular location">
    <subcellularLocation>
        <location evidence="1">Endoplasmic reticulum membrane</location>
        <topology evidence="1">Single-pass type I membrane protein</topology>
    </subcellularLocation>
</comment>
<keyword evidence="5" id="KW-0732">Signal</keyword>
<name>H2ZLW1_CIOSA</name>
<reference evidence="12" key="2">
    <citation type="submission" date="2025-08" db="UniProtKB">
        <authorList>
            <consortium name="Ensembl"/>
        </authorList>
    </citation>
    <scope>IDENTIFICATION</scope>
</reference>
<keyword evidence="7 10" id="KW-1133">Transmembrane helix</keyword>
<reference evidence="12" key="3">
    <citation type="submission" date="2025-09" db="UniProtKB">
        <authorList>
            <consortium name="Ensembl"/>
        </authorList>
    </citation>
    <scope>IDENTIFICATION</scope>
</reference>
<keyword evidence="9" id="KW-0325">Glycoprotein</keyword>
<dbReference type="AlphaFoldDB" id="H2ZLW1"/>
<dbReference type="PANTHER" id="PTHR21573:SF0">
    <property type="entry name" value="ER MEMBRANE PROTEIN COMPLEX SUBUNIT 1"/>
    <property type="match status" value="1"/>
</dbReference>
<evidence type="ECO:0000256" key="8">
    <source>
        <dbReference type="ARBA" id="ARBA00023136"/>
    </source>
</evidence>
<dbReference type="GeneTree" id="ENSGT00390000002461"/>
<evidence type="ECO:0000313" key="12">
    <source>
        <dbReference type="Ensembl" id="ENSCSAVP00000018577.1"/>
    </source>
</evidence>
<evidence type="ECO:0000256" key="7">
    <source>
        <dbReference type="ARBA" id="ARBA00022989"/>
    </source>
</evidence>
<proteinExistence type="inferred from homology"/>
<keyword evidence="8 10" id="KW-0472">Membrane</keyword>
<dbReference type="GO" id="GO:0034975">
    <property type="term" value="P:protein folding in endoplasmic reticulum"/>
    <property type="evidence" value="ECO:0007669"/>
    <property type="project" value="TreeGrafter"/>
</dbReference>
<sequence>RLLVKSDDSSVMLVAHPNRVMWRRHESLAEIVDAAMIDLPLSDADAGIEAEFDESSTTKRPMLAGMFAKLIYRYISDQVEGLTRDPFSLHKMIVVVTKSGTLFGIDSLSGDIVWRHYIPNLEKSARWNFYFYVQRTTAHFPHPPQMALLALDSDHSQQPVLLTFNPITGEVNKQKSLLRPDVHIIQVMLLPSTDASHLRPLILLNSDMTLQLFPDSTDVRSLINTLNLFMYDVDTTSGTPPGVFPKPRLNSPTWVVKVPPSHKISTVAGKKMLEKVDSLGRPLADRSVIFKYLNPNAIAVVSESLDDNVDRSSLFLLIVDAVTGQTIHSSYHKKATGPVKMIHSENWLLYSYWNAKARRTEITSMEFYEGKTQHNSTAFSSFEVRPSPIVQQSYIFPTGISCIGVSQTDKAITSRQILFGLKRGALLGLPRRFFDPRRPLTMEDSHREEGLVQYMPEIPIPPELFLSYNLSIESIDGVYSAPAALESTSLVLTTGIDIFFTRTQPSKMFDVLKEDFDHFFISTVLIGMFVAALVVRRMSQIKQLKKAWK</sequence>
<accession>H2ZLW1</accession>